<dbReference type="PANTHER" id="PTHR10279">
    <property type="entry name" value="ORNITHINE DECARBOXYLASE ANTIZYME"/>
    <property type="match status" value="1"/>
</dbReference>
<comment type="similarity">
    <text evidence="1">Belongs to the ODC antizyme family.</text>
</comment>
<evidence type="ECO:0000313" key="5">
    <source>
        <dbReference type="Proteomes" id="UP000663828"/>
    </source>
</evidence>
<dbReference type="GO" id="GO:0005634">
    <property type="term" value="C:nucleus"/>
    <property type="evidence" value="ECO:0007669"/>
    <property type="project" value="TreeGrafter"/>
</dbReference>
<evidence type="ECO:0000313" key="4">
    <source>
        <dbReference type="EMBL" id="CAF0898028.1"/>
    </source>
</evidence>
<organism evidence="4 5">
    <name type="scientific">Adineta ricciae</name>
    <name type="common">Rotifer</name>
    <dbReference type="NCBI Taxonomy" id="249248"/>
    <lineage>
        <taxon>Eukaryota</taxon>
        <taxon>Metazoa</taxon>
        <taxon>Spiralia</taxon>
        <taxon>Gnathifera</taxon>
        <taxon>Rotifera</taxon>
        <taxon>Eurotatoria</taxon>
        <taxon>Bdelloidea</taxon>
        <taxon>Adinetida</taxon>
        <taxon>Adinetidae</taxon>
        <taxon>Adineta</taxon>
    </lineage>
</organism>
<proteinExistence type="inferred from homology"/>
<keyword evidence="3" id="KW-0688">Ribosomal frameshifting</keyword>
<dbReference type="Gene3D" id="3.40.630.60">
    <property type="match status" value="1"/>
</dbReference>
<evidence type="ECO:0000256" key="2">
    <source>
        <dbReference type="ARBA" id="ARBA00017712"/>
    </source>
</evidence>
<dbReference type="InterPro" id="IPR038581">
    <property type="entry name" value="ODC_AZ_sf"/>
</dbReference>
<dbReference type="Pfam" id="PF02100">
    <property type="entry name" value="ODC_AZ"/>
    <property type="match status" value="1"/>
</dbReference>
<dbReference type="GO" id="GO:0005737">
    <property type="term" value="C:cytoplasm"/>
    <property type="evidence" value="ECO:0007669"/>
    <property type="project" value="TreeGrafter"/>
</dbReference>
<accession>A0A813ZDQ6</accession>
<evidence type="ECO:0000256" key="3">
    <source>
        <dbReference type="ARBA" id="ARBA00022758"/>
    </source>
</evidence>
<protein>
    <recommendedName>
        <fullName evidence="2">Ornithine decarboxylase antizyme</fullName>
    </recommendedName>
</protein>
<reference evidence="4" key="1">
    <citation type="submission" date="2021-02" db="EMBL/GenBank/DDBJ databases">
        <authorList>
            <person name="Nowell W R."/>
        </authorList>
    </citation>
    <scope>NUCLEOTIDE SEQUENCE</scope>
</reference>
<dbReference type="GO" id="GO:0045732">
    <property type="term" value="P:positive regulation of protein catabolic process"/>
    <property type="evidence" value="ECO:0007669"/>
    <property type="project" value="TreeGrafter"/>
</dbReference>
<dbReference type="GO" id="GO:0008073">
    <property type="term" value="F:ornithine decarboxylase inhibitor activity"/>
    <property type="evidence" value="ECO:0007669"/>
    <property type="project" value="InterPro"/>
</dbReference>
<dbReference type="Proteomes" id="UP000663828">
    <property type="component" value="Unassembled WGS sequence"/>
</dbReference>
<gene>
    <name evidence="4" type="ORF">XAT740_LOCUS7869</name>
</gene>
<dbReference type="AlphaFoldDB" id="A0A813ZDQ6"/>
<dbReference type="PANTHER" id="PTHR10279:SF10">
    <property type="entry name" value="ORNITHINE DECARBOXYLASE ANTIZYME"/>
    <property type="match status" value="1"/>
</dbReference>
<dbReference type="SUPFAM" id="SSF55729">
    <property type="entry name" value="Acyl-CoA N-acyltransferases (Nat)"/>
    <property type="match status" value="1"/>
</dbReference>
<dbReference type="GO" id="GO:0075523">
    <property type="term" value="P:viral translational frameshifting"/>
    <property type="evidence" value="ECO:0007669"/>
    <property type="project" value="UniProtKB-KW"/>
</dbReference>
<dbReference type="InterPro" id="IPR016181">
    <property type="entry name" value="Acyl_CoA_acyltransferase"/>
</dbReference>
<dbReference type="InterPro" id="IPR002993">
    <property type="entry name" value="ODC_AZ"/>
</dbReference>
<name>A0A813ZDQ6_ADIRI</name>
<dbReference type="EMBL" id="CAJNOR010000382">
    <property type="protein sequence ID" value="CAF0898028.1"/>
    <property type="molecule type" value="Genomic_DNA"/>
</dbReference>
<keyword evidence="5" id="KW-1185">Reference proteome</keyword>
<sequence>MSCTKIQSNSEASLFVSLVSIVSVIRTRPNYSGVPDVANAAVVLTSSISAEGGSVGRRVLASRHSVSTANSIESNETSACRIDVGEDSPDKKKEILQFTDDHDLLWPIKLRADCLYVELPQQLGEGSKEKFVSLLEFADDILKCKNLIVYFDKTRSDRASLVKTFMFLGFHPLAPNNRQTSSIDSHSNQLFLIYSIDGEG</sequence>
<evidence type="ECO:0000256" key="1">
    <source>
        <dbReference type="ARBA" id="ARBA00008796"/>
    </source>
</evidence>
<comment type="caution">
    <text evidence="4">The sequence shown here is derived from an EMBL/GenBank/DDBJ whole genome shotgun (WGS) entry which is preliminary data.</text>
</comment>